<evidence type="ECO:0000313" key="5">
    <source>
        <dbReference type="Proteomes" id="UP000199045"/>
    </source>
</evidence>
<sequence length="158" mass="18134">MSTATTNIGLEKKTSKELAQKLNTLLATYQLFYMNVRGFHWNIRGDKFFTLHAKFEELYTDALTKIDEIAERILTLGFTPTHAFSDYIEQSTIVEIRNESKDVVCVQHVLSGLQSLIEIEREVAAVSSEVGDDGTNDLITTYIREQEKLVWMYNAYLK</sequence>
<proteinExistence type="inferred from homology"/>
<evidence type="ECO:0000256" key="2">
    <source>
        <dbReference type="RuleBase" id="RU003875"/>
    </source>
</evidence>
<dbReference type="AlphaFoldDB" id="A0A1G7IGI4"/>
<accession>A0A1G7IGI4</accession>
<dbReference type="Pfam" id="PF00210">
    <property type="entry name" value="Ferritin"/>
    <property type="match status" value="1"/>
</dbReference>
<dbReference type="Gene3D" id="1.20.1260.10">
    <property type="match status" value="1"/>
</dbReference>
<dbReference type="PANTHER" id="PTHR42932">
    <property type="entry name" value="GENERAL STRESS PROTEIN 20U"/>
    <property type="match status" value="1"/>
</dbReference>
<protein>
    <submittedName>
        <fullName evidence="4">Starvation-inducible DNA-binding protein</fullName>
    </submittedName>
</protein>
<dbReference type="PRINTS" id="PR01346">
    <property type="entry name" value="HELNAPAPROT"/>
</dbReference>
<dbReference type="PROSITE" id="PS00818">
    <property type="entry name" value="DPS_1"/>
    <property type="match status" value="1"/>
</dbReference>
<evidence type="ECO:0000256" key="1">
    <source>
        <dbReference type="ARBA" id="ARBA00009497"/>
    </source>
</evidence>
<dbReference type="GO" id="GO:0008199">
    <property type="term" value="F:ferric iron binding"/>
    <property type="evidence" value="ECO:0007669"/>
    <property type="project" value="InterPro"/>
</dbReference>
<name>A0A1G7IGI4_CHIFI</name>
<dbReference type="PIRSF" id="PIRSF005900">
    <property type="entry name" value="Dps"/>
    <property type="match status" value="1"/>
</dbReference>
<organism evidence="4 5">
    <name type="scientific">Chitinophaga filiformis</name>
    <name type="common">Myxococcus filiformis</name>
    <name type="synonym">Flexibacter filiformis</name>
    <dbReference type="NCBI Taxonomy" id="104663"/>
    <lineage>
        <taxon>Bacteria</taxon>
        <taxon>Pseudomonadati</taxon>
        <taxon>Bacteroidota</taxon>
        <taxon>Chitinophagia</taxon>
        <taxon>Chitinophagales</taxon>
        <taxon>Chitinophagaceae</taxon>
        <taxon>Chitinophaga</taxon>
    </lineage>
</organism>
<dbReference type="InterPro" id="IPR012347">
    <property type="entry name" value="Ferritin-like"/>
</dbReference>
<keyword evidence="4" id="KW-0238">DNA-binding</keyword>
<dbReference type="GO" id="GO:0003677">
    <property type="term" value="F:DNA binding"/>
    <property type="evidence" value="ECO:0007669"/>
    <property type="project" value="UniProtKB-KW"/>
</dbReference>
<dbReference type="GO" id="GO:0016722">
    <property type="term" value="F:oxidoreductase activity, acting on metal ions"/>
    <property type="evidence" value="ECO:0007669"/>
    <property type="project" value="InterPro"/>
</dbReference>
<dbReference type="CDD" id="cd01043">
    <property type="entry name" value="DPS"/>
    <property type="match status" value="1"/>
</dbReference>
<dbReference type="RefSeq" id="WP_089828965.1">
    <property type="nucleotide sequence ID" value="NZ_FNBN01000001.1"/>
</dbReference>
<dbReference type="PROSITE" id="PS00819">
    <property type="entry name" value="DPS_2"/>
    <property type="match status" value="1"/>
</dbReference>
<dbReference type="SUPFAM" id="SSF47240">
    <property type="entry name" value="Ferritin-like"/>
    <property type="match status" value="1"/>
</dbReference>
<dbReference type="InterPro" id="IPR009078">
    <property type="entry name" value="Ferritin-like_SF"/>
</dbReference>
<comment type="similarity">
    <text evidence="1 2">Belongs to the Dps family.</text>
</comment>
<gene>
    <name evidence="4" type="ORF">SAMN04488121_101847</name>
</gene>
<dbReference type="InterPro" id="IPR023188">
    <property type="entry name" value="DPS_DNA-bd_CS"/>
</dbReference>
<dbReference type="EMBL" id="FNBN01000001">
    <property type="protein sequence ID" value="SDF11860.1"/>
    <property type="molecule type" value="Genomic_DNA"/>
</dbReference>
<evidence type="ECO:0000313" key="4">
    <source>
        <dbReference type="EMBL" id="SDF11860.1"/>
    </source>
</evidence>
<dbReference type="STRING" id="104663.SAMN04488121_101847"/>
<dbReference type="PANTHER" id="PTHR42932:SF1">
    <property type="entry name" value="GENERAL STRESS PROTEIN 20U"/>
    <property type="match status" value="1"/>
</dbReference>
<dbReference type="InterPro" id="IPR002177">
    <property type="entry name" value="DPS_DNA-bd"/>
</dbReference>
<dbReference type="OrthoDB" id="9797023at2"/>
<evidence type="ECO:0000259" key="3">
    <source>
        <dbReference type="Pfam" id="PF00210"/>
    </source>
</evidence>
<feature type="domain" description="Ferritin/DPS" evidence="3">
    <location>
        <begin position="20"/>
        <end position="158"/>
    </location>
</feature>
<reference evidence="4 5" key="1">
    <citation type="submission" date="2016-10" db="EMBL/GenBank/DDBJ databases">
        <authorList>
            <person name="de Groot N.N."/>
        </authorList>
    </citation>
    <scope>NUCLEOTIDE SEQUENCE [LARGE SCALE GENOMIC DNA]</scope>
    <source>
        <strain evidence="4 5">DSM 527</strain>
    </source>
</reference>
<dbReference type="InterPro" id="IPR008331">
    <property type="entry name" value="Ferritin_DPS_dom"/>
</dbReference>
<dbReference type="Proteomes" id="UP000199045">
    <property type="component" value="Unassembled WGS sequence"/>
</dbReference>